<reference evidence="2 3" key="1">
    <citation type="submission" date="2017-12" db="EMBL/GenBank/DDBJ databases">
        <title>Comparative genomics of Botrytis spp.</title>
        <authorList>
            <person name="Valero-Jimenez C.A."/>
            <person name="Tapia P."/>
            <person name="Veloso J."/>
            <person name="Silva-Moreno E."/>
            <person name="Staats M."/>
            <person name="Valdes J.H."/>
            <person name="Van Kan J.A.L."/>
        </authorList>
    </citation>
    <scope>NUCLEOTIDE SEQUENCE [LARGE SCALE GENOMIC DNA]</scope>
    <source>
        <strain evidence="2 3">MUCL435</strain>
    </source>
</reference>
<keyword evidence="1" id="KW-1133">Transmembrane helix</keyword>
<accession>A0A4S8QXQ9</accession>
<keyword evidence="3" id="KW-1185">Reference proteome</keyword>
<name>A0A4S8QXQ9_9HELO</name>
<proteinExistence type="predicted"/>
<feature type="transmembrane region" description="Helical" evidence="1">
    <location>
        <begin position="12"/>
        <end position="29"/>
    </location>
</feature>
<comment type="caution">
    <text evidence="2">The sequence shown here is derived from an EMBL/GenBank/DDBJ whole genome shotgun (WGS) entry which is preliminary data.</text>
</comment>
<protein>
    <submittedName>
        <fullName evidence="2">Uncharacterized protein</fullName>
    </submittedName>
</protein>
<evidence type="ECO:0000313" key="2">
    <source>
        <dbReference type="EMBL" id="THV49780.1"/>
    </source>
</evidence>
<gene>
    <name evidence="2" type="ORF">BGAL_0179g00050</name>
</gene>
<evidence type="ECO:0000313" key="3">
    <source>
        <dbReference type="Proteomes" id="UP000308671"/>
    </source>
</evidence>
<dbReference type="EMBL" id="PQXL01000179">
    <property type="protein sequence ID" value="THV49780.1"/>
    <property type="molecule type" value="Genomic_DNA"/>
</dbReference>
<organism evidence="2 3">
    <name type="scientific">Botrytis galanthina</name>
    <dbReference type="NCBI Taxonomy" id="278940"/>
    <lineage>
        <taxon>Eukaryota</taxon>
        <taxon>Fungi</taxon>
        <taxon>Dikarya</taxon>
        <taxon>Ascomycota</taxon>
        <taxon>Pezizomycotina</taxon>
        <taxon>Leotiomycetes</taxon>
        <taxon>Helotiales</taxon>
        <taxon>Sclerotiniaceae</taxon>
        <taxon>Botrytis</taxon>
    </lineage>
</organism>
<sequence length="73" mass="7935">MYSPVQFTGASFVPFAAIFWNLSGGACLWERLCKAFYIRAVVKIASREGEISASCGIGFVIHQCSTPKAMKGQ</sequence>
<dbReference type="AlphaFoldDB" id="A0A4S8QXQ9"/>
<keyword evidence="1" id="KW-0812">Transmembrane</keyword>
<evidence type="ECO:0000256" key="1">
    <source>
        <dbReference type="SAM" id="Phobius"/>
    </source>
</evidence>
<keyword evidence="1" id="KW-0472">Membrane</keyword>
<dbReference type="Proteomes" id="UP000308671">
    <property type="component" value="Unassembled WGS sequence"/>
</dbReference>